<gene>
    <name evidence="2" type="ORF">LCGC14_1074240</name>
</gene>
<protein>
    <submittedName>
        <fullName evidence="2">Uncharacterized protein</fullName>
    </submittedName>
</protein>
<name>A0A0F9MH53_9ZZZZ</name>
<organism evidence="2">
    <name type="scientific">marine sediment metagenome</name>
    <dbReference type="NCBI Taxonomy" id="412755"/>
    <lineage>
        <taxon>unclassified sequences</taxon>
        <taxon>metagenomes</taxon>
        <taxon>ecological metagenomes</taxon>
    </lineage>
</organism>
<accession>A0A0F9MH53</accession>
<feature type="region of interest" description="Disordered" evidence="1">
    <location>
        <begin position="45"/>
        <end position="70"/>
    </location>
</feature>
<feature type="compositionally biased region" description="Basic and acidic residues" evidence="1">
    <location>
        <begin position="60"/>
        <end position="70"/>
    </location>
</feature>
<evidence type="ECO:0000256" key="1">
    <source>
        <dbReference type="SAM" id="MobiDB-lite"/>
    </source>
</evidence>
<evidence type="ECO:0000313" key="2">
    <source>
        <dbReference type="EMBL" id="KKN06740.1"/>
    </source>
</evidence>
<dbReference type="EMBL" id="LAZR01004651">
    <property type="protein sequence ID" value="KKN06740.1"/>
    <property type="molecule type" value="Genomic_DNA"/>
</dbReference>
<proteinExistence type="predicted"/>
<comment type="caution">
    <text evidence="2">The sequence shown here is derived from an EMBL/GenBank/DDBJ whole genome shotgun (WGS) entry which is preliminary data.</text>
</comment>
<dbReference type="AlphaFoldDB" id="A0A0F9MH53"/>
<sequence length="70" mass="7998">MAKRNVPKGMMLMVHKDFQDREPALVLIKMFENVWKEKGWEKFTEPDLSKVTVPPSSPEGQDKPSSKPGN</sequence>
<reference evidence="2" key="1">
    <citation type="journal article" date="2015" name="Nature">
        <title>Complex archaea that bridge the gap between prokaryotes and eukaryotes.</title>
        <authorList>
            <person name="Spang A."/>
            <person name="Saw J.H."/>
            <person name="Jorgensen S.L."/>
            <person name="Zaremba-Niedzwiedzka K."/>
            <person name="Martijn J."/>
            <person name="Lind A.E."/>
            <person name="van Eijk R."/>
            <person name="Schleper C."/>
            <person name="Guy L."/>
            <person name="Ettema T.J."/>
        </authorList>
    </citation>
    <scope>NUCLEOTIDE SEQUENCE</scope>
</reference>